<dbReference type="SUPFAM" id="SSF53335">
    <property type="entry name" value="S-adenosyl-L-methionine-dependent methyltransferases"/>
    <property type="match status" value="1"/>
</dbReference>
<gene>
    <name evidence="1" type="ORF">TRSC58_01228</name>
</gene>
<dbReference type="InterPro" id="IPR029063">
    <property type="entry name" value="SAM-dependent_MTases_sf"/>
</dbReference>
<dbReference type="AlphaFoldDB" id="A0A061JAC3"/>
<dbReference type="Gene3D" id="3.40.50.150">
    <property type="entry name" value="Vaccinia Virus protein VP39"/>
    <property type="match status" value="1"/>
</dbReference>
<name>A0A061JAC3_TRYRA</name>
<accession>A0A061JAC3</accession>
<keyword evidence="2" id="KW-1185">Reference proteome</keyword>
<dbReference type="EMBL" id="AUPL01001228">
    <property type="protein sequence ID" value="ESL11031.1"/>
    <property type="molecule type" value="Genomic_DNA"/>
</dbReference>
<dbReference type="OrthoDB" id="244767at2759"/>
<protein>
    <submittedName>
        <fullName evidence="1">Uncharacterized protein</fullName>
    </submittedName>
</protein>
<reference evidence="1 2" key="1">
    <citation type="submission" date="2013-07" db="EMBL/GenBank/DDBJ databases">
        <authorList>
            <person name="Stoco P.H."/>
            <person name="Wagner G."/>
            <person name="Gerber A."/>
            <person name="Zaha A."/>
            <person name="Thompson C."/>
            <person name="Bartholomeu D.C."/>
            <person name="Luckemeyer D.D."/>
            <person name="Bahia D."/>
            <person name="Loreto E."/>
            <person name="Prestes E.B."/>
            <person name="Lima F.M."/>
            <person name="Rodrigues-Luiz G."/>
            <person name="Vallejo G.A."/>
            <person name="Filho J.F."/>
            <person name="Monteiro K.M."/>
            <person name="Tyler K.M."/>
            <person name="de Almeida L.G."/>
            <person name="Ortiz M.F."/>
            <person name="Siervo M.A."/>
            <person name="de Moraes M.H."/>
            <person name="Cunha O.L."/>
            <person name="Mendonca-Neto R."/>
            <person name="Silva R."/>
            <person name="Teixeira S.M."/>
            <person name="Murta S.M."/>
            <person name="Sincero T.C."/>
            <person name="Mendes T.A."/>
            <person name="Urmenyi T.P."/>
            <person name="Silva V.G."/>
            <person name="da Rocha W.D."/>
            <person name="Andersson B."/>
            <person name="Romanha A.J."/>
            <person name="Steindel M."/>
            <person name="de Vasconcelos A.T."/>
            <person name="Grisard E.C."/>
        </authorList>
    </citation>
    <scope>NUCLEOTIDE SEQUENCE [LARGE SCALE GENOMIC DNA]</scope>
    <source>
        <strain evidence="1 2">SC58</strain>
    </source>
</reference>
<organism evidence="1 2">
    <name type="scientific">Trypanosoma rangeli SC58</name>
    <dbReference type="NCBI Taxonomy" id="429131"/>
    <lineage>
        <taxon>Eukaryota</taxon>
        <taxon>Discoba</taxon>
        <taxon>Euglenozoa</taxon>
        <taxon>Kinetoplastea</taxon>
        <taxon>Metakinetoplastina</taxon>
        <taxon>Trypanosomatida</taxon>
        <taxon>Trypanosomatidae</taxon>
        <taxon>Trypanosoma</taxon>
        <taxon>Herpetosoma</taxon>
    </lineage>
</organism>
<proteinExistence type="predicted"/>
<evidence type="ECO:0000313" key="2">
    <source>
        <dbReference type="Proteomes" id="UP000031737"/>
    </source>
</evidence>
<evidence type="ECO:0000313" key="1">
    <source>
        <dbReference type="EMBL" id="ESL11031.1"/>
    </source>
</evidence>
<sequence>MKVLDQHGCTSVRAILQNAGATRCPQGFALQCVAGRACSILDNTTMDMQAMKQVLGLRYATSKRNGAYPWLITSHRGMSSSDLVRQGNAVLSGLGLLHVVARIERYIFACQLPSTEAILAECRTENATSEKKESRRFVLVELATGNGNLLFTICPPDPLRQLRCYGVETFSDLSADAMAYQEHIRIVNGGVSPLGDGSATHVLLHGILHLIPVNESCALIREGLRLLGPKGVLLVMMLFTGTSAAWPTGYHPFFFKDAAVETDPLNVSRSSTVLRYCSTITGEDYDRLVEKVEFLWDAPEFAFYTPQFKRTGVYAVRLTRSEEPIPSLPGEKRRNATPEEEETDLYKDICTNPKNLDRMKDAQSLWGERVLAMHGHKVRGIRGKGQYVWSKK</sequence>
<dbReference type="VEuPathDB" id="TriTrypDB:TRSC58_01228"/>
<dbReference type="Proteomes" id="UP000031737">
    <property type="component" value="Unassembled WGS sequence"/>
</dbReference>
<comment type="caution">
    <text evidence="1">The sequence shown here is derived from an EMBL/GenBank/DDBJ whole genome shotgun (WGS) entry which is preliminary data.</text>
</comment>